<dbReference type="Proteomes" id="UP000484255">
    <property type="component" value="Unassembled WGS sequence"/>
</dbReference>
<evidence type="ECO:0000313" key="9">
    <source>
        <dbReference type="EMBL" id="NDY93618.1"/>
    </source>
</evidence>
<protein>
    <submittedName>
        <fullName evidence="9">Tyrosine-type recombinase/integrase</fullName>
    </submittedName>
</protein>
<evidence type="ECO:0000313" key="10">
    <source>
        <dbReference type="Proteomes" id="UP000484255"/>
    </source>
</evidence>
<evidence type="ECO:0000256" key="3">
    <source>
        <dbReference type="ARBA" id="ARBA00023125"/>
    </source>
</evidence>
<dbReference type="InterPro" id="IPR044068">
    <property type="entry name" value="CB"/>
</dbReference>
<dbReference type="PANTHER" id="PTHR30349:SF41">
    <property type="entry name" value="INTEGRASE_RECOMBINASE PROTEIN MJ0367-RELATED"/>
    <property type="match status" value="1"/>
</dbReference>
<dbReference type="AlphaFoldDB" id="A0A7C9TM31"/>
<dbReference type="PROSITE" id="PS51900">
    <property type="entry name" value="CB"/>
    <property type="match status" value="1"/>
</dbReference>
<sequence>MNDPVTWLGAPRQAAQQWLKADEVTAYAEHSIAQYAAMVGQLADWLHGQRERHLLDARTVDLDAFLQGLQGRGGKPASVATLKRYRSLMGSLFRHLQVSGLRSTDPTQGLRPLEGRLVSTERQAPRLLSAAQCEAYLRWVMAEPEANWYELRDKLLRCLYLGTGITVSESRALQLQDVQPADAPQWLRIRHAGPARHIPLPTWCQEVLERWLPVRHKLEGTGSLLLPTRRRAPLAGTRGRSTAPDDDPAAPLGQPARTAHDALPRPISTSEIYEIVRPAMQAAGFDDEQQGPQTLRNSFAARQLLAGTDDEVLQDWMGLRTRFTLDALRRELDAQSQRTAQRRPV</sequence>
<dbReference type="Pfam" id="PF00589">
    <property type="entry name" value="Phage_integrase"/>
    <property type="match status" value="1"/>
</dbReference>
<feature type="region of interest" description="Disordered" evidence="6">
    <location>
        <begin position="229"/>
        <end position="261"/>
    </location>
</feature>
<comment type="caution">
    <text evidence="9">The sequence shown here is derived from an EMBL/GenBank/DDBJ whole genome shotgun (WGS) entry which is preliminary data.</text>
</comment>
<evidence type="ECO:0000259" key="7">
    <source>
        <dbReference type="PROSITE" id="PS51898"/>
    </source>
</evidence>
<dbReference type="GO" id="GO:0006310">
    <property type="term" value="P:DNA recombination"/>
    <property type="evidence" value="ECO:0007669"/>
    <property type="project" value="UniProtKB-KW"/>
</dbReference>
<dbReference type="Pfam" id="PF02899">
    <property type="entry name" value="Phage_int_SAM_1"/>
    <property type="match status" value="1"/>
</dbReference>
<evidence type="ECO:0000256" key="1">
    <source>
        <dbReference type="ARBA" id="ARBA00008857"/>
    </source>
</evidence>
<dbReference type="InterPro" id="IPR010998">
    <property type="entry name" value="Integrase_recombinase_N"/>
</dbReference>
<dbReference type="PANTHER" id="PTHR30349">
    <property type="entry name" value="PHAGE INTEGRASE-RELATED"/>
    <property type="match status" value="1"/>
</dbReference>
<accession>A0A7C9TM31</accession>
<name>A0A7C9TM31_9BURK</name>
<keyword evidence="4" id="KW-0233">DNA recombination</keyword>
<dbReference type="RefSeq" id="WP_163459650.1">
    <property type="nucleotide sequence ID" value="NZ_JAAGOH010000041.1"/>
</dbReference>
<dbReference type="Gene3D" id="1.10.150.130">
    <property type="match status" value="1"/>
</dbReference>
<dbReference type="InterPro" id="IPR011010">
    <property type="entry name" value="DNA_brk_join_enz"/>
</dbReference>
<evidence type="ECO:0000256" key="2">
    <source>
        <dbReference type="ARBA" id="ARBA00022908"/>
    </source>
</evidence>
<feature type="domain" description="Tyr recombinase" evidence="7">
    <location>
        <begin position="123"/>
        <end position="342"/>
    </location>
</feature>
<reference evidence="9 10" key="1">
    <citation type="submission" date="2020-02" db="EMBL/GenBank/DDBJ databases">
        <title>Ideonella bacterium strain TBM-1.</title>
        <authorList>
            <person name="Chen W.-M."/>
        </authorList>
    </citation>
    <scope>NUCLEOTIDE SEQUENCE [LARGE SCALE GENOMIC DNA]</scope>
    <source>
        <strain evidence="9 10">TBM-1</strain>
    </source>
</reference>
<comment type="similarity">
    <text evidence="1">Belongs to the 'phage' integrase family.</text>
</comment>
<dbReference type="InterPro" id="IPR004107">
    <property type="entry name" value="Integrase_SAM-like_N"/>
</dbReference>
<dbReference type="InterPro" id="IPR050090">
    <property type="entry name" value="Tyrosine_recombinase_XerCD"/>
</dbReference>
<proteinExistence type="inferred from homology"/>
<dbReference type="SUPFAM" id="SSF56349">
    <property type="entry name" value="DNA breaking-rejoining enzymes"/>
    <property type="match status" value="1"/>
</dbReference>
<dbReference type="InterPro" id="IPR002104">
    <property type="entry name" value="Integrase_catalytic"/>
</dbReference>
<evidence type="ECO:0000259" key="8">
    <source>
        <dbReference type="PROSITE" id="PS51900"/>
    </source>
</evidence>
<feature type="domain" description="Core-binding (CB)" evidence="8">
    <location>
        <begin position="9"/>
        <end position="97"/>
    </location>
</feature>
<dbReference type="Gene3D" id="1.10.443.10">
    <property type="entry name" value="Intergrase catalytic core"/>
    <property type="match status" value="1"/>
</dbReference>
<dbReference type="PROSITE" id="PS51898">
    <property type="entry name" value="TYR_RECOMBINASE"/>
    <property type="match status" value="1"/>
</dbReference>
<evidence type="ECO:0000256" key="4">
    <source>
        <dbReference type="ARBA" id="ARBA00023172"/>
    </source>
</evidence>
<dbReference type="GO" id="GO:0015074">
    <property type="term" value="P:DNA integration"/>
    <property type="evidence" value="ECO:0007669"/>
    <property type="project" value="UniProtKB-KW"/>
</dbReference>
<organism evidence="9 10">
    <name type="scientific">Ideonella livida</name>
    <dbReference type="NCBI Taxonomy" id="2707176"/>
    <lineage>
        <taxon>Bacteria</taxon>
        <taxon>Pseudomonadati</taxon>
        <taxon>Pseudomonadota</taxon>
        <taxon>Betaproteobacteria</taxon>
        <taxon>Burkholderiales</taxon>
        <taxon>Sphaerotilaceae</taxon>
        <taxon>Ideonella</taxon>
    </lineage>
</organism>
<keyword evidence="2" id="KW-0229">DNA integration</keyword>
<keyword evidence="3 5" id="KW-0238">DNA-binding</keyword>
<dbReference type="EMBL" id="JAAGOH010000041">
    <property type="protein sequence ID" value="NDY93618.1"/>
    <property type="molecule type" value="Genomic_DNA"/>
</dbReference>
<dbReference type="InterPro" id="IPR013762">
    <property type="entry name" value="Integrase-like_cat_sf"/>
</dbReference>
<evidence type="ECO:0000256" key="6">
    <source>
        <dbReference type="SAM" id="MobiDB-lite"/>
    </source>
</evidence>
<dbReference type="GO" id="GO:0003677">
    <property type="term" value="F:DNA binding"/>
    <property type="evidence" value="ECO:0007669"/>
    <property type="project" value="UniProtKB-UniRule"/>
</dbReference>
<gene>
    <name evidence="9" type="ORF">G3A44_20715</name>
</gene>
<keyword evidence="10" id="KW-1185">Reference proteome</keyword>
<dbReference type="CDD" id="cd00397">
    <property type="entry name" value="DNA_BRE_C"/>
    <property type="match status" value="1"/>
</dbReference>
<evidence type="ECO:0000256" key="5">
    <source>
        <dbReference type="PROSITE-ProRule" id="PRU01248"/>
    </source>
</evidence>